<dbReference type="InterPro" id="IPR014710">
    <property type="entry name" value="RmlC-like_jellyroll"/>
</dbReference>
<dbReference type="InterPro" id="IPR000595">
    <property type="entry name" value="cNMP-bd_dom"/>
</dbReference>
<reference evidence="3" key="1">
    <citation type="journal article" date="2019" name="bioRxiv">
        <title>The Genome of the Zebra Mussel, Dreissena polymorpha: A Resource for Invasive Species Research.</title>
        <authorList>
            <person name="McCartney M.A."/>
            <person name="Auch B."/>
            <person name="Kono T."/>
            <person name="Mallez S."/>
            <person name="Zhang Y."/>
            <person name="Obille A."/>
            <person name="Becker A."/>
            <person name="Abrahante J.E."/>
            <person name="Garbe J."/>
            <person name="Badalamenti J.P."/>
            <person name="Herman A."/>
            <person name="Mangelson H."/>
            <person name="Liachko I."/>
            <person name="Sullivan S."/>
            <person name="Sone E.D."/>
            <person name="Koren S."/>
            <person name="Silverstein K.A.T."/>
            <person name="Beckman K.B."/>
            <person name="Gohl D.M."/>
        </authorList>
    </citation>
    <scope>NUCLEOTIDE SEQUENCE</scope>
    <source>
        <strain evidence="3">Duluth1</strain>
        <tissue evidence="3">Whole animal</tissue>
    </source>
</reference>
<dbReference type="InterPro" id="IPR018490">
    <property type="entry name" value="cNMP-bd_dom_sf"/>
</dbReference>
<feature type="region of interest" description="Disordered" evidence="1">
    <location>
        <begin position="128"/>
        <end position="155"/>
    </location>
</feature>
<protein>
    <recommendedName>
        <fullName evidence="2">Cyclic nucleotide-binding domain-containing protein</fullName>
    </recommendedName>
</protein>
<evidence type="ECO:0000313" key="4">
    <source>
        <dbReference type="Proteomes" id="UP000828390"/>
    </source>
</evidence>
<dbReference type="PROSITE" id="PS50042">
    <property type="entry name" value="CNMP_BINDING_3"/>
    <property type="match status" value="1"/>
</dbReference>
<dbReference type="PANTHER" id="PTHR23011:SF28">
    <property type="entry name" value="CYCLIC NUCLEOTIDE-BINDING DOMAIN CONTAINING PROTEIN"/>
    <property type="match status" value="1"/>
</dbReference>
<dbReference type="Gene3D" id="2.60.120.10">
    <property type="entry name" value="Jelly Rolls"/>
    <property type="match status" value="1"/>
</dbReference>
<sequence>MASVKSCLEIPPSERTDVQINHCTVQEREILTNTERPATVVCKEHMEVLGLDRESLLDIFRAAGGLGSIEFLKSVPELSDFPLALLQTYHFSMAVHHYRRGSVIVKNSNDSEWVYIVKTGSCQVYKATKEARKERRQRSGSRPSSMTKRKDRVKSGLVFPRIKTDGLKSSSTVEINDADSKKKKVHPSIERAQTVMLPSVNPGKTSLINTVQENERLHSPNVRTNSQSNDMQTQADRNGHDSTRDDIGSTFFVRLGAISENGVFGMHSLVYDDMPNLSLVSQGAECVLISKQFLKDHITPSIANRLKAKLPPYPSSGQLRHALDDQLNWENYRDKVCWNRILKAFANSVDPDETPQNVASHQDPNCFEPVIHGVLPES</sequence>
<feature type="region of interest" description="Disordered" evidence="1">
    <location>
        <begin position="220"/>
        <end position="243"/>
    </location>
</feature>
<dbReference type="SUPFAM" id="SSF51206">
    <property type="entry name" value="cAMP-binding domain-like"/>
    <property type="match status" value="1"/>
</dbReference>
<name>A0A9D4R0W0_DREPO</name>
<evidence type="ECO:0000313" key="3">
    <source>
        <dbReference type="EMBL" id="KAH3850951.1"/>
    </source>
</evidence>
<dbReference type="AlphaFoldDB" id="A0A9D4R0W0"/>
<evidence type="ECO:0000256" key="1">
    <source>
        <dbReference type="SAM" id="MobiDB-lite"/>
    </source>
</evidence>
<reference evidence="3" key="2">
    <citation type="submission" date="2020-11" db="EMBL/GenBank/DDBJ databases">
        <authorList>
            <person name="McCartney M.A."/>
            <person name="Auch B."/>
            <person name="Kono T."/>
            <person name="Mallez S."/>
            <person name="Becker A."/>
            <person name="Gohl D.M."/>
            <person name="Silverstein K.A.T."/>
            <person name="Koren S."/>
            <person name="Bechman K.B."/>
            <person name="Herman A."/>
            <person name="Abrahante J.E."/>
            <person name="Garbe J."/>
        </authorList>
    </citation>
    <scope>NUCLEOTIDE SEQUENCE</scope>
    <source>
        <strain evidence="3">Duluth1</strain>
        <tissue evidence="3">Whole animal</tissue>
    </source>
</reference>
<keyword evidence="4" id="KW-1185">Reference proteome</keyword>
<dbReference type="Proteomes" id="UP000828390">
    <property type="component" value="Unassembled WGS sequence"/>
</dbReference>
<organism evidence="3 4">
    <name type="scientific">Dreissena polymorpha</name>
    <name type="common">Zebra mussel</name>
    <name type="synonym">Mytilus polymorpha</name>
    <dbReference type="NCBI Taxonomy" id="45954"/>
    <lineage>
        <taxon>Eukaryota</taxon>
        <taxon>Metazoa</taxon>
        <taxon>Spiralia</taxon>
        <taxon>Lophotrochozoa</taxon>
        <taxon>Mollusca</taxon>
        <taxon>Bivalvia</taxon>
        <taxon>Autobranchia</taxon>
        <taxon>Heteroconchia</taxon>
        <taxon>Euheterodonta</taxon>
        <taxon>Imparidentia</taxon>
        <taxon>Neoheterodontei</taxon>
        <taxon>Myida</taxon>
        <taxon>Dreissenoidea</taxon>
        <taxon>Dreissenidae</taxon>
        <taxon>Dreissena</taxon>
    </lineage>
</organism>
<proteinExistence type="predicted"/>
<feature type="compositionally biased region" description="Polar residues" evidence="1">
    <location>
        <begin position="221"/>
        <end position="236"/>
    </location>
</feature>
<dbReference type="PANTHER" id="PTHR23011">
    <property type="entry name" value="CYCLIC NUCLEOTIDE-BINDING DOMAIN CONTAINING PROTEIN"/>
    <property type="match status" value="1"/>
</dbReference>
<feature type="domain" description="Cyclic nucleotide-binding" evidence="2">
    <location>
        <begin position="27"/>
        <end position="60"/>
    </location>
</feature>
<gene>
    <name evidence="3" type="ORF">DPMN_093427</name>
</gene>
<evidence type="ECO:0000259" key="2">
    <source>
        <dbReference type="PROSITE" id="PS50042"/>
    </source>
</evidence>
<comment type="caution">
    <text evidence="3">The sequence shown here is derived from an EMBL/GenBank/DDBJ whole genome shotgun (WGS) entry which is preliminary data.</text>
</comment>
<dbReference type="EMBL" id="JAIWYP010000003">
    <property type="protein sequence ID" value="KAH3850951.1"/>
    <property type="molecule type" value="Genomic_DNA"/>
</dbReference>
<accession>A0A9D4R0W0</accession>